<evidence type="ECO:0000256" key="4">
    <source>
        <dbReference type="ARBA" id="ARBA00023136"/>
    </source>
</evidence>
<gene>
    <name evidence="8" type="ORF">GVT53_10590</name>
</gene>
<dbReference type="Gene3D" id="1.25.40.390">
    <property type="match status" value="1"/>
</dbReference>
<dbReference type="CDD" id="cd08977">
    <property type="entry name" value="SusD"/>
    <property type="match status" value="1"/>
</dbReference>
<dbReference type="InterPro" id="IPR033985">
    <property type="entry name" value="SusD-like_N"/>
</dbReference>
<dbReference type="SUPFAM" id="SSF48452">
    <property type="entry name" value="TPR-like"/>
    <property type="match status" value="1"/>
</dbReference>
<keyword evidence="9" id="KW-1185">Reference proteome</keyword>
<comment type="similarity">
    <text evidence="2">Belongs to the SusD family.</text>
</comment>
<dbReference type="InterPro" id="IPR012944">
    <property type="entry name" value="SusD_RagB_dom"/>
</dbReference>
<comment type="subcellular location">
    <subcellularLocation>
        <location evidence="1">Cell outer membrane</location>
    </subcellularLocation>
</comment>
<dbReference type="KEGG" id="mut:GVT53_10590"/>
<accession>A0A6G7J3D8</accession>
<dbReference type="EMBL" id="CP049616">
    <property type="protein sequence ID" value="QII45109.1"/>
    <property type="molecule type" value="Genomic_DNA"/>
</dbReference>
<proteinExistence type="inferred from homology"/>
<organism evidence="8 9">
    <name type="scientific">Flagellimonas oceani</name>
    <dbReference type="NCBI Taxonomy" id="2698672"/>
    <lineage>
        <taxon>Bacteria</taxon>
        <taxon>Pseudomonadati</taxon>
        <taxon>Bacteroidota</taxon>
        <taxon>Flavobacteriia</taxon>
        <taxon>Flavobacteriales</taxon>
        <taxon>Flavobacteriaceae</taxon>
        <taxon>Flagellimonas</taxon>
    </lineage>
</organism>
<keyword evidence="5" id="KW-0998">Cell outer membrane</keyword>
<feature type="domain" description="SusD-like N-terminal" evidence="7">
    <location>
        <begin position="42"/>
        <end position="216"/>
    </location>
</feature>
<reference evidence="8 9" key="1">
    <citation type="submission" date="2020-02" db="EMBL/GenBank/DDBJ databases">
        <title>Complete genome of Muricauda sp. 501str8.</title>
        <authorList>
            <person name="Dong B."/>
            <person name="Zhu S."/>
            <person name="Yang J."/>
            <person name="Chen J."/>
        </authorList>
    </citation>
    <scope>NUCLEOTIDE SEQUENCE [LARGE SCALE GENOMIC DNA]</scope>
    <source>
        <strain evidence="8 9">501str8</strain>
    </source>
</reference>
<evidence type="ECO:0000256" key="3">
    <source>
        <dbReference type="ARBA" id="ARBA00022729"/>
    </source>
</evidence>
<dbReference type="AlphaFoldDB" id="A0A6G7J3D8"/>
<sequence>MIIKRTFIVISALLLCIACESELDQFPETGILADNYYTDQDNVESTVNATYNELQALYDYYMILWGEIPTDNAYIQAPNSNGGARSLEDFSWTSTDGFVGSIWENCYEGILYANTVLDVIDEVVYDSESLKSVRIGEMKFIRAFLYDILTTIYGDVPLVLTIDDPTNAFDDTRTPVAEIYDQIERDLLDAIELLPKNNSTGRADQYAARAILAKHYMKRQLFGQAEDQLEIIVNSNKYGLAPIEGLFGVENEGNDEDVFSIQYASNLDGMSEGSRFYYLFTQPDNQGGMGAMAMESSLYDLYETDDLRRNFINVSNNVYYIDKWTPSPNSNNSDGGDNHYVVRYADVLLLYAECLNENDKTPLAKTYLDLVRNRANLGETTATDKASMRDAIALERRLELVGEGHRWGDLLRTGKAIETMNSFFQDQGRNITVDPFRLLAPLPQAEVDITEMEQNPGY</sequence>
<dbReference type="Proteomes" id="UP000502928">
    <property type="component" value="Chromosome"/>
</dbReference>
<dbReference type="Pfam" id="PF14322">
    <property type="entry name" value="SusD-like_3"/>
    <property type="match status" value="1"/>
</dbReference>
<evidence type="ECO:0000256" key="1">
    <source>
        <dbReference type="ARBA" id="ARBA00004442"/>
    </source>
</evidence>
<dbReference type="InterPro" id="IPR011990">
    <property type="entry name" value="TPR-like_helical_dom_sf"/>
</dbReference>
<evidence type="ECO:0000259" key="7">
    <source>
        <dbReference type="Pfam" id="PF14322"/>
    </source>
</evidence>
<keyword evidence="4" id="KW-0472">Membrane</keyword>
<name>A0A6G7J3D8_9FLAO</name>
<protein>
    <submittedName>
        <fullName evidence="8">RagB/SusD family nutrient uptake outer membrane protein</fullName>
    </submittedName>
</protein>
<evidence type="ECO:0000259" key="6">
    <source>
        <dbReference type="Pfam" id="PF07980"/>
    </source>
</evidence>
<evidence type="ECO:0000256" key="2">
    <source>
        <dbReference type="ARBA" id="ARBA00006275"/>
    </source>
</evidence>
<dbReference type="RefSeq" id="WP_166248602.1">
    <property type="nucleotide sequence ID" value="NZ_CP049616.1"/>
</dbReference>
<feature type="domain" description="RagB/SusD" evidence="6">
    <location>
        <begin position="313"/>
        <end position="458"/>
    </location>
</feature>
<dbReference type="GO" id="GO:0009279">
    <property type="term" value="C:cell outer membrane"/>
    <property type="evidence" value="ECO:0007669"/>
    <property type="project" value="UniProtKB-SubCell"/>
</dbReference>
<evidence type="ECO:0000256" key="5">
    <source>
        <dbReference type="ARBA" id="ARBA00023237"/>
    </source>
</evidence>
<evidence type="ECO:0000313" key="8">
    <source>
        <dbReference type="EMBL" id="QII45109.1"/>
    </source>
</evidence>
<evidence type="ECO:0000313" key="9">
    <source>
        <dbReference type="Proteomes" id="UP000502928"/>
    </source>
</evidence>
<keyword evidence="3" id="KW-0732">Signal</keyword>
<dbReference type="Pfam" id="PF07980">
    <property type="entry name" value="SusD_RagB"/>
    <property type="match status" value="1"/>
</dbReference>